<evidence type="ECO:0000256" key="4">
    <source>
        <dbReference type="ARBA" id="ARBA00022576"/>
    </source>
</evidence>
<dbReference type="InterPro" id="IPR000192">
    <property type="entry name" value="Aminotrans_V_dom"/>
</dbReference>
<dbReference type="GO" id="GO:0008453">
    <property type="term" value="F:alanine-glyoxylate transaminase activity"/>
    <property type="evidence" value="ECO:0007669"/>
    <property type="project" value="UniProtKB-EC"/>
</dbReference>
<accession>A0AAN7T5L9</accession>
<feature type="binding site" evidence="7">
    <location>
        <position position="355"/>
    </location>
    <ligand>
        <name>substrate</name>
    </ligand>
</feature>
<comment type="caution">
    <text evidence="12">The sequence shown here is derived from an EMBL/GenBank/DDBJ whole genome shotgun (WGS) entry which is preliminary data.</text>
</comment>
<evidence type="ECO:0000313" key="12">
    <source>
        <dbReference type="EMBL" id="KAK5089839.1"/>
    </source>
</evidence>
<evidence type="ECO:0000256" key="1">
    <source>
        <dbReference type="ARBA" id="ARBA00001933"/>
    </source>
</evidence>
<comment type="cofactor">
    <cofactor evidence="1 8 10">
        <name>pyridoxal 5'-phosphate</name>
        <dbReference type="ChEBI" id="CHEBI:597326"/>
    </cofactor>
</comment>
<feature type="domain" description="Aminotransferase class V" evidence="11">
    <location>
        <begin position="105"/>
        <end position="347"/>
    </location>
</feature>
<dbReference type="FunFam" id="3.40.640.10:FF:000027">
    <property type="entry name" value="Serine--pyruvate aminotransferase, mitochondrial"/>
    <property type="match status" value="1"/>
</dbReference>
<dbReference type="InterPro" id="IPR015424">
    <property type="entry name" value="PyrdxlP-dep_Trfase"/>
</dbReference>
<name>A0AAN7T5L9_9EURO</name>
<keyword evidence="5" id="KW-0808">Transferase</keyword>
<evidence type="ECO:0000256" key="3">
    <source>
        <dbReference type="ARBA" id="ARBA00013049"/>
    </source>
</evidence>
<keyword evidence="13" id="KW-1185">Reference proteome</keyword>
<dbReference type="EC" id="2.6.1.44" evidence="3"/>
<dbReference type="PANTHER" id="PTHR21152">
    <property type="entry name" value="AMINOTRANSFERASE CLASS V"/>
    <property type="match status" value="1"/>
</dbReference>
<organism evidence="12 13">
    <name type="scientific">Lithohypha guttulata</name>
    <dbReference type="NCBI Taxonomy" id="1690604"/>
    <lineage>
        <taxon>Eukaryota</taxon>
        <taxon>Fungi</taxon>
        <taxon>Dikarya</taxon>
        <taxon>Ascomycota</taxon>
        <taxon>Pezizomycotina</taxon>
        <taxon>Eurotiomycetes</taxon>
        <taxon>Chaetothyriomycetidae</taxon>
        <taxon>Chaetothyriales</taxon>
        <taxon>Trichomeriaceae</taxon>
        <taxon>Lithohypha</taxon>
    </lineage>
</organism>
<dbReference type="InterPro" id="IPR024169">
    <property type="entry name" value="SP_NH2Trfase/AEP_transaminase"/>
</dbReference>
<keyword evidence="4" id="KW-0032">Aminotransferase</keyword>
<dbReference type="InterPro" id="IPR020578">
    <property type="entry name" value="Aminotrans_V_PyrdxlP_BS"/>
</dbReference>
<keyword evidence="6 8" id="KW-0663">Pyridoxal phosphate</keyword>
<comment type="similarity">
    <text evidence="2 9">Belongs to the class-V pyridoxal-phosphate-dependent aminotransferase family.</text>
</comment>
<feature type="modified residue" description="N6-(pyridoxal phosphate)lysine" evidence="8">
    <location>
        <position position="203"/>
    </location>
</feature>
<dbReference type="GO" id="GO:0004760">
    <property type="term" value="F:L-serine-pyruvate transaminase activity"/>
    <property type="evidence" value="ECO:0007669"/>
    <property type="project" value="TreeGrafter"/>
</dbReference>
<gene>
    <name evidence="12" type="ORF">LTR05_000006</name>
</gene>
<evidence type="ECO:0000256" key="8">
    <source>
        <dbReference type="PIRSR" id="PIRSR000524-50"/>
    </source>
</evidence>
<dbReference type="GO" id="GO:0005777">
    <property type="term" value="C:peroxisome"/>
    <property type="evidence" value="ECO:0007669"/>
    <property type="project" value="TreeGrafter"/>
</dbReference>
<dbReference type="Gene3D" id="3.90.1150.10">
    <property type="entry name" value="Aspartate Aminotransferase, domain 1"/>
    <property type="match status" value="1"/>
</dbReference>
<evidence type="ECO:0000256" key="9">
    <source>
        <dbReference type="RuleBase" id="RU004075"/>
    </source>
</evidence>
<sequence>MAQFNTQLEGRKPILLTPGPTEVDPVVLREMSHFAESHFSQPFCDTFGEVLTMLRKLFQCYDPRAQPFVLGGSGSLGWDFTATNFIEPGESVLYLSPGFFDDAFEMCLSTYGARTTKLTVDFGSAPDLSIVEEELKVHQYKALVVTHVDTSTSVLTQLKPLSDLLARSSPETLFIVDGVASVGCEDLQFDSWKVDVAVTGSQKALSCPPGVGIIMVSARALHVAETRKTPLTAWYASLPRWLPIMRKYEKKEASYFATPPTQVVRALHASLADILSRPLSDRFAQHKRKSAEVRAAIEGLGLNLVALEPGTQANGVTAFWLPEGLTSELLRAKALERGIIFAGGMHSQFGSKYVRFGHMGFSVVNEFGAHIDTGIKVLRDTIIEFYQNRSRKEMRLADCEFCITNDLGENALVLAQA</sequence>
<evidence type="ECO:0000256" key="2">
    <source>
        <dbReference type="ARBA" id="ARBA00009236"/>
    </source>
</evidence>
<evidence type="ECO:0000256" key="10">
    <source>
        <dbReference type="RuleBase" id="RU004504"/>
    </source>
</evidence>
<reference evidence="12 13" key="1">
    <citation type="submission" date="2023-08" db="EMBL/GenBank/DDBJ databases">
        <title>Black Yeasts Isolated from many extreme environments.</title>
        <authorList>
            <person name="Coleine C."/>
            <person name="Stajich J.E."/>
            <person name="Selbmann L."/>
        </authorList>
    </citation>
    <scope>NUCLEOTIDE SEQUENCE [LARGE SCALE GENOMIC DNA]</scope>
    <source>
        <strain evidence="12 13">CCFEE 5910</strain>
    </source>
</reference>
<evidence type="ECO:0000313" key="13">
    <source>
        <dbReference type="Proteomes" id="UP001309876"/>
    </source>
</evidence>
<dbReference type="InterPro" id="IPR015422">
    <property type="entry name" value="PyrdxlP-dep_Trfase_small"/>
</dbReference>
<protein>
    <recommendedName>
        <fullName evidence="3">alanine--glyoxylate transaminase</fullName>
        <ecNumber evidence="3">2.6.1.44</ecNumber>
    </recommendedName>
</protein>
<dbReference type="EMBL" id="JAVRRJ010000001">
    <property type="protein sequence ID" value="KAK5089839.1"/>
    <property type="molecule type" value="Genomic_DNA"/>
</dbReference>
<dbReference type="PIRSF" id="PIRSF000524">
    <property type="entry name" value="SPT"/>
    <property type="match status" value="1"/>
</dbReference>
<proteinExistence type="inferred from homology"/>
<dbReference type="Proteomes" id="UP001309876">
    <property type="component" value="Unassembled WGS sequence"/>
</dbReference>
<evidence type="ECO:0000256" key="5">
    <source>
        <dbReference type="ARBA" id="ARBA00022679"/>
    </source>
</evidence>
<dbReference type="SUPFAM" id="SSF53383">
    <property type="entry name" value="PLP-dependent transferases"/>
    <property type="match status" value="1"/>
</dbReference>
<dbReference type="AlphaFoldDB" id="A0AAN7T5L9"/>
<evidence type="ECO:0000259" key="11">
    <source>
        <dbReference type="Pfam" id="PF00266"/>
    </source>
</evidence>
<dbReference type="Pfam" id="PF00266">
    <property type="entry name" value="Aminotran_5"/>
    <property type="match status" value="1"/>
</dbReference>
<dbReference type="Gene3D" id="3.40.640.10">
    <property type="entry name" value="Type I PLP-dependent aspartate aminotransferase-like (Major domain)"/>
    <property type="match status" value="1"/>
</dbReference>
<dbReference type="PANTHER" id="PTHR21152:SF24">
    <property type="entry name" value="ALANINE--GLYOXYLATE AMINOTRANSFERASE 1"/>
    <property type="match status" value="1"/>
</dbReference>
<dbReference type="InterPro" id="IPR015421">
    <property type="entry name" value="PyrdxlP-dep_Trfase_major"/>
</dbReference>
<dbReference type="PROSITE" id="PS00595">
    <property type="entry name" value="AA_TRANSFER_CLASS_5"/>
    <property type="match status" value="1"/>
</dbReference>
<evidence type="ECO:0000256" key="7">
    <source>
        <dbReference type="PIRSR" id="PIRSR000524-1"/>
    </source>
</evidence>
<evidence type="ECO:0000256" key="6">
    <source>
        <dbReference type="ARBA" id="ARBA00022898"/>
    </source>
</evidence>
<dbReference type="GO" id="GO:0019265">
    <property type="term" value="P:glycine biosynthetic process, by transamination of glyoxylate"/>
    <property type="evidence" value="ECO:0007669"/>
    <property type="project" value="TreeGrafter"/>
</dbReference>